<dbReference type="Pfam" id="PF05795">
    <property type="entry name" value="Plasmodium_Vir"/>
    <property type="match status" value="1"/>
</dbReference>
<organism evidence="2">
    <name type="scientific">Plasmodium vivax</name>
    <name type="common">malaria parasite P. vivax</name>
    <dbReference type="NCBI Taxonomy" id="5855"/>
    <lineage>
        <taxon>Eukaryota</taxon>
        <taxon>Sar</taxon>
        <taxon>Alveolata</taxon>
        <taxon>Apicomplexa</taxon>
        <taxon>Aconoidasida</taxon>
        <taxon>Haemosporida</taxon>
        <taxon>Plasmodiidae</taxon>
        <taxon>Plasmodium</taxon>
        <taxon>Plasmodium (Plasmodium)</taxon>
    </lineage>
</organism>
<proteinExistence type="predicted"/>
<reference evidence="2" key="1">
    <citation type="submission" date="2016-07" db="EMBL/GenBank/DDBJ databases">
        <authorList>
            <consortium name="Pathogen Informatics"/>
        </authorList>
    </citation>
    <scope>NUCLEOTIDE SEQUENCE</scope>
</reference>
<accession>A0A565A690</accession>
<dbReference type="EMBL" id="FLZR02000051">
    <property type="protein sequence ID" value="VVA00223.1"/>
    <property type="molecule type" value="Genomic_DNA"/>
</dbReference>
<dbReference type="OrthoDB" id="10326291at2759"/>
<dbReference type="VEuPathDB" id="PlasmoDB:PVX_145260"/>
<keyword evidence="1" id="KW-0472">Membrane</keyword>
<name>A0A565A690_PLAVI</name>
<protein>
    <submittedName>
        <fullName evidence="2">VIR protein</fullName>
    </submittedName>
</protein>
<keyword evidence="1" id="KW-0812">Transmembrane</keyword>
<dbReference type="InterPro" id="IPR008780">
    <property type="entry name" value="Plasmodium_Vir"/>
</dbReference>
<dbReference type="Proteomes" id="UP000220605">
    <property type="component" value="Unassembled WGS sequence"/>
</dbReference>
<feature type="transmembrane region" description="Helical" evidence="1">
    <location>
        <begin position="226"/>
        <end position="246"/>
    </location>
</feature>
<dbReference type="VEuPathDB" id="PlasmoDB:PVP01_0009360"/>
<dbReference type="VEuPathDB" id="PlasmoDB:PVW1_020005300"/>
<evidence type="ECO:0000313" key="2">
    <source>
        <dbReference type="EMBL" id="VVA00223.1"/>
    </source>
</evidence>
<evidence type="ECO:0000256" key="1">
    <source>
        <dbReference type="SAM" id="Phobius"/>
    </source>
</evidence>
<sequence>MGCTTEINYDTIESSDNLAVNNTQLHAQDNCITFSNSYTKSNLDIGKNICELFIKLYISLTDVKNKGQPNYEKDWHFLNYWLNINISKSKLYETTCVTRFFDGLGHHCMHTLGFVNPPSSSIYNIREEDLNKMNLLYGLYENYKKLDNILNDSQENNQDLLLEHSNKCCSYYVKANYLCNDENNKFCSELENFKTKYVGLYSKLEGKSLEYSKNFIKLTQCKDTNVISTALMGTTVGLVPLLVGLYKFTPLGQLFKPNKIKLTNEYSNNEEMRNIMLMGQESEHTSSQQWTYNIKYHSV</sequence>
<dbReference type="AlphaFoldDB" id="A0A565A690"/>
<gene>
    <name evidence="2" type="ORF">PVP01_0009360</name>
</gene>
<keyword evidence="1" id="KW-1133">Transmembrane helix</keyword>
<dbReference type="VEuPathDB" id="PlasmoDB:PVPAM_000043600"/>